<dbReference type="OrthoDB" id="10017208at2759"/>
<dbReference type="PANTHER" id="PTHR33048">
    <property type="entry name" value="PTH11-LIKE INTEGRAL MEMBRANE PROTEIN (AFU_ORTHOLOGUE AFUA_5G11245)"/>
    <property type="match status" value="1"/>
</dbReference>
<sequence>MSPGIVNLAMMSFPGSFSWISRPDLVHIPALRLFEYGITIAALLNFAIKWTWYAYHVCVKPEQLVIYLKTLFTGSILYIGCIACIKLSILMLCRQLFPANPIQIAVWWVSGLFILWVMCGISAGCFNCIPTEKLWYPEMPGGCMNLPKFSYGLQVPNIATDAIILVMPMPIVWSLPVSKAQKIGLSGIFVSRTLYQVEAAYENSSGLINQLLSPVGWFNFQASGPILMPHWLIRNWLNGDLC</sequence>
<dbReference type="Proteomes" id="UP001146351">
    <property type="component" value="Unassembled WGS sequence"/>
</dbReference>
<evidence type="ECO:0000256" key="6">
    <source>
        <dbReference type="SAM" id="Phobius"/>
    </source>
</evidence>
<dbReference type="Pfam" id="PF20684">
    <property type="entry name" value="Fung_rhodopsin"/>
    <property type="match status" value="1"/>
</dbReference>
<evidence type="ECO:0000313" key="9">
    <source>
        <dbReference type="Proteomes" id="UP001146351"/>
    </source>
</evidence>
<comment type="subcellular location">
    <subcellularLocation>
        <location evidence="1">Membrane</location>
        <topology evidence="1">Multi-pass membrane protein</topology>
    </subcellularLocation>
</comment>
<evidence type="ECO:0000256" key="2">
    <source>
        <dbReference type="ARBA" id="ARBA00022692"/>
    </source>
</evidence>
<name>A0A9W9HNX4_9EURO</name>
<dbReference type="GO" id="GO:0016020">
    <property type="term" value="C:membrane"/>
    <property type="evidence" value="ECO:0007669"/>
    <property type="project" value="UniProtKB-SubCell"/>
</dbReference>
<feature type="transmembrane region" description="Helical" evidence="6">
    <location>
        <begin position="75"/>
        <end position="93"/>
    </location>
</feature>
<evidence type="ECO:0000256" key="5">
    <source>
        <dbReference type="ARBA" id="ARBA00038359"/>
    </source>
</evidence>
<feature type="domain" description="Rhodopsin" evidence="7">
    <location>
        <begin position="35"/>
        <end position="190"/>
    </location>
</feature>
<keyword evidence="4 6" id="KW-0472">Membrane</keyword>
<evidence type="ECO:0000256" key="1">
    <source>
        <dbReference type="ARBA" id="ARBA00004141"/>
    </source>
</evidence>
<dbReference type="InterPro" id="IPR049326">
    <property type="entry name" value="Rhodopsin_dom_fungi"/>
</dbReference>
<evidence type="ECO:0000256" key="4">
    <source>
        <dbReference type="ARBA" id="ARBA00023136"/>
    </source>
</evidence>
<dbReference type="AlphaFoldDB" id="A0A9W9HNX4"/>
<proteinExistence type="inferred from homology"/>
<evidence type="ECO:0000313" key="8">
    <source>
        <dbReference type="EMBL" id="KAJ5152220.1"/>
    </source>
</evidence>
<comment type="caution">
    <text evidence="8">The sequence shown here is derived from an EMBL/GenBank/DDBJ whole genome shotgun (WGS) entry which is preliminary data.</text>
</comment>
<feature type="transmembrane region" description="Helical" evidence="6">
    <location>
        <begin position="149"/>
        <end position="173"/>
    </location>
</feature>
<dbReference type="EMBL" id="JAPQKO010000008">
    <property type="protein sequence ID" value="KAJ5152220.1"/>
    <property type="molecule type" value="Genomic_DNA"/>
</dbReference>
<accession>A0A9W9HNX4</accession>
<feature type="transmembrane region" description="Helical" evidence="6">
    <location>
        <begin position="105"/>
        <end position="129"/>
    </location>
</feature>
<reference evidence="8" key="2">
    <citation type="journal article" date="2023" name="IMA Fungus">
        <title>Comparative genomic study of the Penicillium genus elucidates a diverse pangenome and 15 lateral gene transfer events.</title>
        <authorList>
            <person name="Petersen C."/>
            <person name="Sorensen T."/>
            <person name="Nielsen M.R."/>
            <person name="Sondergaard T.E."/>
            <person name="Sorensen J.L."/>
            <person name="Fitzpatrick D.A."/>
            <person name="Frisvad J.C."/>
            <person name="Nielsen K.L."/>
        </authorList>
    </citation>
    <scope>NUCLEOTIDE SEQUENCE</scope>
    <source>
        <strain evidence="8">IBT 21917</strain>
    </source>
</reference>
<dbReference type="PANTHER" id="PTHR33048:SF47">
    <property type="entry name" value="INTEGRAL MEMBRANE PROTEIN-RELATED"/>
    <property type="match status" value="1"/>
</dbReference>
<keyword evidence="2 6" id="KW-0812">Transmembrane</keyword>
<evidence type="ECO:0000256" key="3">
    <source>
        <dbReference type="ARBA" id="ARBA00022989"/>
    </source>
</evidence>
<keyword evidence="3 6" id="KW-1133">Transmembrane helix</keyword>
<keyword evidence="9" id="KW-1185">Reference proteome</keyword>
<organism evidence="8 9">
    <name type="scientific">Penicillium capsulatum</name>
    <dbReference type="NCBI Taxonomy" id="69766"/>
    <lineage>
        <taxon>Eukaryota</taxon>
        <taxon>Fungi</taxon>
        <taxon>Dikarya</taxon>
        <taxon>Ascomycota</taxon>
        <taxon>Pezizomycotina</taxon>
        <taxon>Eurotiomycetes</taxon>
        <taxon>Eurotiomycetidae</taxon>
        <taxon>Eurotiales</taxon>
        <taxon>Aspergillaceae</taxon>
        <taxon>Penicillium</taxon>
    </lineage>
</organism>
<feature type="transmembrane region" description="Helical" evidence="6">
    <location>
        <begin position="33"/>
        <end position="55"/>
    </location>
</feature>
<comment type="similarity">
    <text evidence="5">Belongs to the SAT4 family.</text>
</comment>
<gene>
    <name evidence="8" type="ORF">N7492_010515</name>
</gene>
<reference evidence="8" key="1">
    <citation type="submission" date="2022-11" db="EMBL/GenBank/DDBJ databases">
        <authorList>
            <person name="Petersen C."/>
        </authorList>
    </citation>
    <scope>NUCLEOTIDE SEQUENCE</scope>
    <source>
        <strain evidence="8">IBT 21917</strain>
    </source>
</reference>
<dbReference type="InterPro" id="IPR052337">
    <property type="entry name" value="SAT4-like"/>
</dbReference>
<evidence type="ECO:0000259" key="7">
    <source>
        <dbReference type="Pfam" id="PF20684"/>
    </source>
</evidence>
<protein>
    <recommendedName>
        <fullName evidence="7">Rhodopsin domain-containing protein</fullName>
    </recommendedName>
</protein>